<accession>A0A9Q8PLN7</accession>
<name>A0A9Q8PLN7_PASFU</name>
<evidence type="ECO:0000313" key="2">
    <source>
        <dbReference type="Proteomes" id="UP000756132"/>
    </source>
</evidence>
<organism evidence="1 2">
    <name type="scientific">Passalora fulva</name>
    <name type="common">Tomato leaf mold</name>
    <name type="synonym">Cladosporium fulvum</name>
    <dbReference type="NCBI Taxonomy" id="5499"/>
    <lineage>
        <taxon>Eukaryota</taxon>
        <taxon>Fungi</taxon>
        <taxon>Dikarya</taxon>
        <taxon>Ascomycota</taxon>
        <taxon>Pezizomycotina</taxon>
        <taxon>Dothideomycetes</taxon>
        <taxon>Dothideomycetidae</taxon>
        <taxon>Mycosphaerellales</taxon>
        <taxon>Mycosphaerellaceae</taxon>
        <taxon>Fulvia</taxon>
    </lineage>
</organism>
<reference evidence="1" key="2">
    <citation type="journal article" date="2022" name="Microb. Genom.">
        <title>A chromosome-scale genome assembly of the tomato pathogen Cladosporium fulvum reveals a compartmentalized genome architecture and the presence of a dispensable chromosome.</title>
        <authorList>
            <person name="Zaccaron A.Z."/>
            <person name="Chen L.H."/>
            <person name="Samaras A."/>
            <person name="Stergiopoulos I."/>
        </authorList>
    </citation>
    <scope>NUCLEOTIDE SEQUENCE</scope>
    <source>
        <strain evidence="1">Race5_Kim</strain>
    </source>
</reference>
<gene>
    <name evidence="1" type="ORF">CLAFUR5_13637</name>
</gene>
<evidence type="ECO:0000313" key="1">
    <source>
        <dbReference type="EMBL" id="UJO24664.1"/>
    </source>
</evidence>
<keyword evidence="2" id="KW-1185">Reference proteome</keyword>
<dbReference type="KEGG" id="ffu:CLAFUR5_13637"/>
<dbReference type="EMBL" id="CP090174">
    <property type="protein sequence ID" value="UJO24664.1"/>
    <property type="molecule type" value="Genomic_DNA"/>
</dbReference>
<dbReference type="AlphaFoldDB" id="A0A9Q8PLN7"/>
<dbReference type="Proteomes" id="UP000756132">
    <property type="component" value="Chromosome 12"/>
</dbReference>
<reference evidence="1" key="1">
    <citation type="submission" date="2021-12" db="EMBL/GenBank/DDBJ databases">
        <authorList>
            <person name="Zaccaron A."/>
            <person name="Stergiopoulos I."/>
        </authorList>
    </citation>
    <scope>NUCLEOTIDE SEQUENCE</scope>
    <source>
        <strain evidence="1">Race5_Kim</strain>
    </source>
</reference>
<protein>
    <submittedName>
        <fullName evidence="1">Uncharacterized protein</fullName>
    </submittedName>
</protein>
<dbReference type="GeneID" id="71993515"/>
<dbReference type="RefSeq" id="XP_047769030.1">
    <property type="nucleotide sequence ID" value="XM_047912785.1"/>
</dbReference>
<proteinExistence type="predicted"/>
<sequence>MAPLSPLSPVTPQTGERYRNVETELNLCYRDMVAGDGRIPWFSHLHNLYQNDVRLVGRATSLIMETGGGGIPISPTYQPKNAQGLPAWFAPEHNMYLMIIHTGGLSPQLMYQDDPELVERVQRLLVRELSAIGTIIPQYDDEAELPARLQALGNPPPYQPPNNFTLFGDTVPGEMWYQPDHVLRTFYTMTDEQVARLPDDIREQVMYMRVGWGCHHHSISD</sequence>